<dbReference type="InterPro" id="IPR036390">
    <property type="entry name" value="WH_DNA-bd_sf"/>
</dbReference>
<dbReference type="GO" id="GO:0003700">
    <property type="term" value="F:DNA-binding transcription factor activity"/>
    <property type="evidence" value="ECO:0007669"/>
    <property type="project" value="InterPro"/>
</dbReference>
<evidence type="ECO:0000259" key="6">
    <source>
        <dbReference type="PROSITE" id="PS50931"/>
    </source>
</evidence>
<keyword evidence="2" id="KW-0805">Transcription regulation</keyword>
<evidence type="ECO:0000313" key="7">
    <source>
        <dbReference type="EMBL" id="RAI01528.1"/>
    </source>
</evidence>
<dbReference type="InterPro" id="IPR005119">
    <property type="entry name" value="LysR_subst-bd"/>
</dbReference>
<dbReference type="GO" id="GO:0003677">
    <property type="term" value="F:DNA binding"/>
    <property type="evidence" value="ECO:0007669"/>
    <property type="project" value="UniProtKB-KW"/>
</dbReference>
<dbReference type="RefSeq" id="WP_111344422.1">
    <property type="nucleotide sequence ID" value="NZ_QHHQ01000002.1"/>
</dbReference>
<evidence type="ECO:0000256" key="2">
    <source>
        <dbReference type="ARBA" id="ARBA00023015"/>
    </source>
</evidence>
<dbReference type="GO" id="GO:2000142">
    <property type="term" value="P:regulation of DNA-templated transcription initiation"/>
    <property type="evidence" value="ECO:0007669"/>
    <property type="project" value="TreeGrafter"/>
</dbReference>
<dbReference type="Gene3D" id="3.40.190.10">
    <property type="entry name" value="Periplasmic binding protein-like II"/>
    <property type="match status" value="2"/>
</dbReference>
<keyword evidence="3" id="KW-0238">DNA-binding</keyword>
<keyword evidence="4" id="KW-0010">Activator</keyword>
<evidence type="ECO:0000256" key="5">
    <source>
        <dbReference type="ARBA" id="ARBA00023163"/>
    </source>
</evidence>
<dbReference type="EMBL" id="QHHQ01000002">
    <property type="protein sequence ID" value="RAI01528.1"/>
    <property type="molecule type" value="Genomic_DNA"/>
</dbReference>
<dbReference type="Gene3D" id="1.10.10.10">
    <property type="entry name" value="Winged helix-like DNA-binding domain superfamily/Winged helix DNA-binding domain"/>
    <property type="match status" value="1"/>
</dbReference>
<organism evidence="7 8">
    <name type="scientific">Acuticoccus sediminis</name>
    <dbReference type="NCBI Taxonomy" id="2184697"/>
    <lineage>
        <taxon>Bacteria</taxon>
        <taxon>Pseudomonadati</taxon>
        <taxon>Pseudomonadota</taxon>
        <taxon>Alphaproteobacteria</taxon>
        <taxon>Hyphomicrobiales</taxon>
        <taxon>Amorphaceae</taxon>
        <taxon>Acuticoccus</taxon>
    </lineage>
</organism>
<proteinExistence type="inferred from homology"/>
<dbReference type="AlphaFoldDB" id="A0A8B2NTD4"/>
<comment type="similarity">
    <text evidence="1">Belongs to the LysR transcriptional regulatory family.</text>
</comment>
<accession>A0A8B2NTD4</accession>
<sequence length="310" mass="33889">MDIPQLRTILHVAELGSLSKASERLKIAQPALSRQVRLLEAELGVRLFDRHGRGMVATESGRDVLRHARRIMAELDEIRACVSGEDVPLRGHVAVGMPPTVSDLLSVRLVAAFQERHPEATLRIVSAYSASLIDWLQRGEINVAIVYGTRPGPSLVATPLIEETLSLIGPPDAPPRDAPVDVDEISTMRLFLPSVGNGLRTVVEQWAEATGASLDVRVEADSYATLKSLVESGRGYTILPIAPLFGDIAAGRLWHAPFAEPAPRRRLLLVTPADRTTSRLARYAVRTIQETTRALARDGIWHGRVLTPEP</sequence>
<reference evidence="7 8" key="1">
    <citation type="submission" date="2018-05" db="EMBL/GenBank/DDBJ databases">
        <title>Acuticoccus sediminis sp. nov., isolated from deep-sea sediment of Indian Ocean.</title>
        <authorList>
            <person name="Liu X."/>
            <person name="Lai Q."/>
            <person name="Du Y."/>
            <person name="Sun F."/>
            <person name="Zhang X."/>
            <person name="Wang S."/>
            <person name="Shao Z."/>
        </authorList>
    </citation>
    <scope>NUCLEOTIDE SEQUENCE [LARGE SCALE GENOMIC DNA]</scope>
    <source>
        <strain evidence="7 8">PTG4-2</strain>
    </source>
</reference>
<protein>
    <submittedName>
        <fullName evidence="7">LysR family transcriptional regulator</fullName>
    </submittedName>
</protein>
<dbReference type="PANTHER" id="PTHR30293">
    <property type="entry name" value="TRANSCRIPTIONAL REGULATORY PROTEIN NAC-RELATED"/>
    <property type="match status" value="1"/>
</dbReference>
<dbReference type="InterPro" id="IPR036388">
    <property type="entry name" value="WH-like_DNA-bd_sf"/>
</dbReference>
<dbReference type="PRINTS" id="PR00039">
    <property type="entry name" value="HTHLYSR"/>
</dbReference>
<comment type="caution">
    <text evidence="7">The sequence shown here is derived from an EMBL/GenBank/DDBJ whole genome shotgun (WGS) entry which is preliminary data.</text>
</comment>
<dbReference type="OrthoDB" id="8479357at2"/>
<evidence type="ECO:0000256" key="3">
    <source>
        <dbReference type="ARBA" id="ARBA00023125"/>
    </source>
</evidence>
<dbReference type="Pfam" id="PF03466">
    <property type="entry name" value="LysR_substrate"/>
    <property type="match status" value="1"/>
</dbReference>
<evidence type="ECO:0000256" key="1">
    <source>
        <dbReference type="ARBA" id="ARBA00009437"/>
    </source>
</evidence>
<dbReference type="Pfam" id="PF00126">
    <property type="entry name" value="HTH_1"/>
    <property type="match status" value="1"/>
</dbReference>
<keyword evidence="8" id="KW-1185">Reference proteome</keyword>
<gene>
    <name evidence="7" type="ORF">DLJ53_08855</name>
</gene>
<evidence type="ECO:0000256" key="4">
    <source>
        <dbReference type="ARBA" id="ARBA00023159"/>
    </source>
</evidence>
<dbReference type="InterPro" id="IPR000847">
    <property type="entry name" value="LysR_HTH_N"/>
</dbReference>
<evidence type="ECO:0000313" key="8">
    <source>
        <dbReference type="Proteomes" id="UP000249590"/>
    </source>
</evidence>
<dbReference type="PROSITE" id="PS50931">
    <property type="entry name" value="HTH_LYSR"/>
    <property type="match status" value="1"/>
</dbReference>
<dbReference type="PANTHER" id="PTHR30293:SF0">
    <property type="entry name" value="NITROGEN ASSIMILATION REGULATORY PROTEIN NAC"/>
    <property type="match status" value="1"/>
</dbReference>
<name>A0A8B2NTD4_9HYPH</name>
<feature type="domain" description="HTH lysR-type" evidence="6">
    <location>
        <begin position="1"/>
        <end position="58"/>
    </location>
</feature>
<dbReference type="Proteomes" id="UP000249590">
    <property type="component" value="Unassembled WGS sequence"/>
</dbReference>
<keyword evidence="5" id="KW-0804">Transcription</keyword>
<dbReference type="SUPFAM" id="SSF53850">
    <property type="entry name" value="Periplasmic binding protein-like II"/>
    <property type="match status" value="1"/>
</dbReference>
<dbReference type="SUPFAM" id="SSF46785">
    <property type="entry name" value="Winged helix' DNA-binding domain"/>
    <property type="match status" value="1"/>
</dbReference>
<dbReference type="FunFam" id="1.10.10.10:FF:000001">
    <property type="entry name" value="LysR family transcriptional regulator"/>
    <property type="match status" value="1"/>
</dbReference>